<dbReference type="InterPro" id="IPR013950">
    <property type="entry name" value="Mis14/Nsl1"/>
</dbReference>
<dbReference type="Pfam" id="PF08641">
    <property type="entry name" value="Mis14"/>
    <property type="match status" value="1"/>
</dbReference>
<proteinExistence type="predicted"/>
<keyword evidence="1" id="KW-1185">Reference proteome</keyword>
<dbReference type="Proteomes" id="UP000694906">
    <property type="component" value="Unplaced"/>
</dbReference>
<dbReference type="PANTHER" id="PTHR31749">
    <property type="entry name" value="KINETOCHORE-ASSOCIATED PROTEIN NSL1 HOMOLOG"/>
    <property type="match status" value="1"/>
</dbReference>
<evidence type="ECO:0000313" key="1">
    <source>
        <dbReference type="Proteomes" id="UP000694906"/>
    </source>
</evidence>
<protein>
    <submittedName>
        <fullName evidence="2">Kinetochore-associated protein NSL1 homolog</fullName>
    </submittedName>
</protein>
<name>A0AAX6SR91_HETGA</name>
<sequence>MAGASKPAVIAPPLDEALATATASQASVPTTPREDFRVRCTSKRAMTEILELCGRFVPNLGDALPEEIREAALRDLQWVLIGQTSRGKMREAASPPFQDPSVGVTVTDLTSEVHQCWPDSDIKVLEDQFDEVIVDIATKCKQYLRKILECVIKTLKAQHEILTKVFAAFSPTADCSLLERETVSRLEVRDADPEENLLEGFFHL</sequence>
<dbReference type="PANTHER" id="PTHR31749:SF3">
    <property type="entry name" value="KINETOCHORE-ASSOCIATED PROTEIN NSL1 HOMOLOG"/>
    <property type="match status" value="1"/>
</dbReference>
<gene>
    <name evidence="2" type="primary">LOC101708495</name>
</gene>
<dbReference type="RefSeq" id="XP_021111334.1">
    <property type="nucleotide sequence ID" value="XM_021255675.1"/>
</dbReference>
<evidence type="ECO:0000313" key="2">
    <source>
        <dbReference type="RefSeq" id="XP_021111334.1"/>
    </source>
</evidence>
<dbReference type="GO" id="GO:0000444">
    <property type="term" value="C:MIS12/MIND type complex"/>
    <property type="evidence" value="ECO:0007669"/>
    <property type="project" value="TreeGrafter"/>
</dbReference>
<dbReference type="GO" id="GO:0000070">
    <property type="term" value="P:mitotic sister chromatid segregation"/>
    <property type="evidence" value="ECO:0007669"/>
    <property type="project" value="InterPro"/>
</dbReference>
<accession>A0AAX6SR91</accession>
<dbReference type="AlphaFoldDB" id="A0AAX6SR91"/>
<dbReference type="GeneID" id="101708495"/>
<reference evidence="2" key="1">
    <citation type="submission" date="2025-08" db="UniProtKB">
        <authorList>
            <consortium name="RefSeq"/>
        </authorList>
    </citation>
    <scope>IDENTIFICATION</scope>
</reference>
<organism evidence="1 2">
    <name type="scientific">Heterocephalus glaber</name>
    <name type="common">Naked mole rat</name>
    <dbReference type="NCBI Taxonomy" id="10181"/>
    <lineage>
        <taxon>Eukaryota</taxon>
        <taxon>Metazoa</taxon>
        <taxon>Chordata</taxon>
        <taxon>Craniata</taxon>
        <taxon>Vertebrata</taxon>
        <taxon>Euteleostomi</taxon>
        <taxon>Mammalia</taxon>
        <taxon>Eutheria</taxon>
        <taxon>Euarchontoglires</taxon>
        <taxon>Glires</taxon>
        <taxon>Rodentia</taxon>
        <taxon>Hystricomorpha</taxon>
        <taxon>Bathyergidae</taxon>
        <taxon>Heterocephalus</taxon>
    </lineage>
</organism>